<dbReference type="PANTHER" id="PTHR19303:SF73">
    <property type="entry name" value="PROTEIN PDC2"/>
    <property type="match status" value="1"/>
</dbReference>
<dbReference type="GO" id="GO:0005634">
    <property type="term" value="C:nucleus"/>
    <property type="evidence" value="ECO:0007669"/>
    <property type="project" value="UniProtKB-SubCell"/>
</dbReference>
<dbReference type="InterPro" id="IPR050863">
    <property type="entry name" value="CenT-Element_Derived"/>
</dbReference>
<dbReference type="VEuPathDB" id="VectorBase:ACUA027639"/>
<keyword evidence="5" id="KW-1185">Reference proteome</keyword>
<dbReference type="InterPro" id="IPR009057">
    <property type="entry name" value="Homeodomain-like_sf"/>
</dbReference>
<reference evidence="4" key="2">
    <citation type="submission" date="2020-05" db="UniProtKB">
        <authorList>
            <consortium name="EnsemblMetazoa"/>
        </authorList>
    </citation>
    <scope>IDENTIFICATION</scope>
    <source>
        <strain evidence="4">A-37</strain>
    </source>
</reference>
<dbReference type="InterPro" id="IPR006600">
    <property type="entry name" value="HTH_CenpB_DNA-bd_dom"/>
</dbReference>
<protein>
    <recommendedName>
        <fullName evidence="3">HTH CENPB-type domain-containing protein</fullName>
    </recommendedName>
</protein>
<proteinExistence type="predicted"/>
<feature type="domain" description="HTH CENPB-type" evidence="3">
    <location>
        <begin position="31"/>
        <end position="102"/>
    </location>
</feature>
<dbReference type="PANTHER" id="PTHR19303">
    <property type="entry name" value="TRANSPOSON"/>
    <property type="match status" value="1"/>
</dbReference>
<dbReference type="SMART" id="SM00674">
    <property type="entry name" value="CENPB"/>
    <property type="match status" value="1"/>
</dbReference>
<evidence type="ECO:0000259" key="3">
    <source>
        <dbReference type="PROSITE" id="PS51253"/>
    </source>
</evidence>
<evidence type="ECO:0000313" key="5">
    <source>
        <dbReference type="Proteomes" id="UP000075883"/>
    </source>
</evidence>
<accession>A0A182MW14</accession>
<dbReference type="Pfam" id="PF03221">
    <property type="entry name" value="HTH_Tnp_Tc5"/>
    <property type="match status" value="1"/>
</dbReference>
<keyword evidence="2" id="KW-0238">DNA-binding</keyword>
<dbReference type="Proteomes" id="UP000075883">
    <property type="component" value="Unassembled WGS sequence"/>
</dbReference>
<organism evidence="4 5">
    <name type="scientific">Anopheles culicifacies</name>
    <dbReference type="NCBI Taxonomy" id="139723"/>
    <lineage>
        <taxon>Eukaryota</taxon>
        <taxon>Metazoa</taxon>
        <taxon>Ecdysozoa</taxon>
        <taxon>Arthropoda</taxon>
        <taxon>Hexapoda</taxon>
        <taxon>Insecta</taxon>
        <taxon>Pterygota</taxon>
        <taxon>Neoptera</taxon>
        <taxon>Endopterygota</taxon>
        <taxon>Diptera</taxon>
        <taxon>Nematocera</taxon>
        <taxon>Culicoidea</taxon>
        <taxon>Culicidae</taxon>
        <taxon>Anophelinae</taxon>
        <taxon>Anopheles</taxon>
        <taxon>culicifacies species complex</taxon>
    </lineage>
</organism>
<dbReference type="EMBL" id="AXCM01002463">
    <property type="status" value="NOT_ANNOTATED_CDS"/>
    <property type="molecule type" value="Genomic_DNA"/>
</dbReference>
<evidence type="ECO:0000256" key="2">
    <source>
        <dbReference type="ARBA" id="ARBA00023125"/>
    </source>
</evidence>
<evidence type="ECO:0000313" key="4">
    <source>
        <dbReference type="EnsemblMetazoa" id="ACUA027639-PA"/>
    </source>
</evidence>
<comment type="subcellular location">
    <subcellularLocation>
        <location evidence="1">Nucleus</location>
    </subcellularLocation>
</comment>
<dbReference type="PROSITE" id="PS51253">
    <property type="entry name" value="HTH_CENPB"/>
    <property type="match status" value="1"/>
</dbReference>
<dbReference type="GO" id="GO:0003677">
    <property type="term" value="F:DNA binding"/>
    <property type="evidence" value="ECO:0007669"/>
    <property type="project" value="UniProtKB-KW"/>
</dbReference>
<dbReference type="AlphaFoldDB" id="A0A182MW14"/>
<reference evidence="5" key="1">
    <citation type="submission" date="2013-09" db="EMBL/GenBank/DDBJ databases">
        <title>The Genome Sequence of Anopheles culicifacies species A.</title>
        <authorList>
            <consortium name="The Broad Institute Genomics Platform"/>
            <person name="Neafsey D.E."/>
            <person name="Besansky N."/>
            <person name="Howell P."/>
            <person name="Walton C."/>
            <person name="Young S.K."/>
            <person name="Zeng Q."/>
            <person name="Gargeya S."/>
            <person name="Fitzgerald M."/>
            <person name="Haas B."/>
            <person name="Abouelleil A."/>
            <person name="Allen A.W."/>
            <person name="Alvarado L."/>
            <person name="Arachchi H.M."/>
            <person name="Berlin A.M."/>
            <person name="Chapman S.B."/>
            <person name="Gainer-Dewar J."/>
            <person name="Goldberg J."/>
            <person name="Griggs A."/>
            <person name="Gujja S."/>
            <person name="Hansen M."/>
            <person name="Howarth C."/>
            <person name="Imamovic A."/>
            <person name="Ireland A."/>
            <person name="Larimer J."/>
            <person name="McCowan C."/>
            <person name="Murphy C."/>
            <person name="Pearson M."/>
            <person name="Poon T.W."/>
            <person name="Priest M."/>
            <person name="Roberts A."/>
            <person name="Saif S."/>
            <person name="Shea T."/>
            <person name="Sisk P."/>
            <person name="Sykes S."/>
            <person name="Wortman J."/>
            <person name="Nusbaum C."/>
            <person name="Birren B."/>
        </authorList>
    </citation>
    <scope>NUCLEOTIDE SEQUENCE [LARGE SCALE GENOMIC DNA]</scope>
    <source>
        <strain evidence="5">A-37</strain>
    </source>
</reference>
<dbReference type="EnsemblMetazoa" id="ACUA027639-RA">
    <property type="protein sequence ID" value="ACUA027639-PA"/>
    <property type="gene ID" value="ACUA027639"/>
</dbReference>
<dbReference type="Gene3D" id="1.10.10.60">
    <property type="entry name" value="Homeodomain-like"/>
    <property type="match status" value="1"/>
</dbReference>
<dbReference type="STRING" id="139723.A0A182MW14"/>
<name>A0A182MW14_9DIPT</name>
<evidence type="ECO:0000256" key="1">
    <source>
        <dbReference type="ARBA" id="ARBA00004123"/>
    </source>
</evidence>
<sequence>MLEFGLPLSSYYKIISNKDTTKQQCLQGKGNVRRNRRAEFPNVERCLLHWISQEIDRGHVLEGPAIKAKAKLFSVKLGIDDFSASNGWLDGFKKRHAVGQIARNTKHICIQAHRDTITLHLPSLSLPSVPERRRLRLKRQLRLPANFGGGSGKMPSTL</sequence>
<dbReference type="SUPFAM" id="SSF46689">
    <property type="entry name" value="Homeodomain-like"/>
    <property type="match status" value="1"/>
</dbReference>